<keyword evidence="2" id="KW-1185">Reference proteome</keyword>
<name>A0ABY7FY22_MYAAR</name>
<protein>
    <submittedName>
        <fullName evidence="1">HS12A-like protein</fullName>
    </submittedName>
</protein>
<dbReference type="EMBL" id="CP111025">
    <property type="protein sequence ID" value="WAR26552.1"/>
    <property type="molecule type" value="Genomic_DNA"/>
</dbReference>
<dbReference type="PANTHER" id="PTHR14187:SF5">
    <property type="entry name" value="HEAT SHOCK 70 KDA PROTEIN 12A"/>
    <property type="match status" value="1"/>
</dbReference>
<evidence type="ECO:0000313" key="2">
    <source>
        <dbReference type="Proteomes" id="UP001164746"/>
    </source>
</evidence>
<sequence length="552" mass="60916">MKIIQLLKQAGISSDKLIIALEPEAAAIYCRFLPMEISGQGGSLSTLETGSKVLVVDAGGGTVDIAVQEVAGSGSMKNIYKASGGDWGGTKVDDAYVTFVADIIGKDTIEEFKRSHMDDYVYMIRDFEMKKRGFDPLKINKSVIFRISATLPHIVKESKGKEIHDLITDSPFKSTVSITADKLRVDKNVVKNLIENQADAIVDHVSSTLNVPLEGRGTNRTIKARLIYGGTEIDVEATEVATGKAPLLVAAIDFGTTYAGWSYSFKHDFVIDPTKVATKGWHGDQFVSLKSGTVDIAVQEVAENGSMKNIYKASGGDWGGTKVDDAYMKFLEDMLGKETIEEFKRSNMDDYMFMIREFELKKRTVDPVKSVKPMIFRIPFGLLVKNIRGKKIHEVIKDSPFDSTVSIKDDKMKVNVSVVTNFFKTQVDAIVEHVSNLIDQSIIGDIAAVVLVGGFTGQCLNVQKAQVEKNYLPFNSNQIAIRFPIYYTLDPDPMYVTDEGCHIADELEVPIEGSGLARSVNVRMIYGGTEIEVEATEVATEKVHRLRIDFLS</sequence>
<reference evidence="1" key="1">
    <citation type="submission" date="2022-11" db="EMBL/GenBank/DDBJ databases">
        <title>Centuries of genome instability and evolution in soft-shell clam transmissible cancer (bioRxiv).</title>
        <authorList>
            <person name="Hart S.F.M."/>
            <person name="Yonemitsu M.A."/>
            <person name="Giersch R.M."/>
            <person name="Beal B.F."/>
            <person name="Arriagada G."/>
            <person name="Davis B.W."/>
            <person name="Ostrander E.A."/>
            <person name="Goff S.P."/>
            <person name="Metzger M.J."/>
        </authorList>
    </citation>
    <scope>NUCLEOTIDE SEQUENCE</scope>
    <source>
        <strain evidence="1">MELC-2E11</strain>
        <tissue evidence="1">Siphon/mantle</tissue>
    </source>
</reference>
<organism evidence="1 2">
    <name type="scientific">Mya arenaria</name>
    <name type="common">Soft-shell clam</name>
    <dbReference type="NCBI Taxonomy" id="6604"/>
    <lineage>
        <taxon>Eukaryota</taxon>
        <taxon>Metazoa</taxon>
        <taxon>Spiralia</taxon>
        <taxon>Lophotrochozoa</taxon>
        <taxon>Mollusca</taxon>
        <taxon>Bivalvia</taxon>
        <taxon>Autobranchia</taxon>
        <taxon>Heteroconchia</taxon>
        <taxon>Euheterodonta</taxon>
        <taxon>Imparidentia</taxon>
        <taxon>Neoheterodontei</taxon>
        <taxon>Myida</taxon>
        <taxon>Myoidea</taxon>
        <taxon>Myidae</taxon>
        <taxon>Mya</taxon>
    </lineage>
</organism>
<gene>
    <name evidence="1" type="ORF">MAR_012256</name>
</gene>
<evidence type="ECO:0000313" key="1">
    <source>
        <dbReference type="EMBL" id="WAR26552.1"/>
    </source>
</evidence>
<proteinExistence type="predicted"/>
<accession>A0ABY7FY22</accession>
<dbReference type="SUPFAM" id="SSF53067">
    <property type="entry name" value="Actin-like ATPase domain"/>
    <property type="match status" value="2"/>
</dbReference>
<dbReference type="PANTHER" id="PTHR14187">
    <property type="entry name" value="ALPHA KINASE/ELONGATION FACTOR 2 KINASE"/>
    <property type="match status" value="1"/>
</dbReference>
<dbReference type="Gene3D" id="3.30.420.40">
    <property type="match status" value="2"/>
</dbReference>
<dbReference type="InterPro" id="IPR043129">
    <property type="entry name" value="ATPase_NBD"/>
</dbReference>
<dbReference type="Gene3D" id="3.90.640.10">
    <property type="entry name" value="Actin, Chain A, domain 4"/>
    <property type="match status" value="1"/>
</dbReference>
<dbReference type="Proteomes" id="UP001164746">
    <property type="component" value="Chromosome 14"/>
</dbReference>